<dbReference type="CDD" id="cd05401">
    <property type="entry name" value="NT_GlnE_GlnD_like"/>
    <property type="match status" value="2"/>
</dbReference>
<keyword evidence="5" id="KW-0460">Magnesium</keyword>
<name>A0A975BVU9_9BACT</name>
<evidence type="ECO:0000256" key="6">
    <source>
        <dbReference type="ARBA" id="ARBA00023268"/>
    </source>
</evidence>
<feature type="domain" description="Glutamate-ammonia ligase adenylyltransferase repeated" evidence="7">
    <location>
        <begin position="29"/>
        <end position="272"/>
    </location>
</feature>
<dbReference type="GO" id="GO:0005829">
    <property type="term" value="C:cytosol"/>
    <property type="evidence" value="ECO:0007669"/>
    <property type="project" value="TreeGrafter"/>
</dbReference>
<keyword evidence="1" id="KW-0808">Transferase</keyword>
<evidence type="ECO:0000259" key="8">
    <source>
        <dbReference type="Pfam" id="PF08335"/>
    </source>
</evidence>
<keyword evidence="10" id="KW-1185">Reference proteome</keyword>
<dbReference type="NCBIfam" id="NF008292">
    <property type="entry name" value="PRK11072.1"/>
    <property type="match status" value="1"/>
</dbReference>
<accession>A0A975BVU9</accession>
<proteinExistence type="inferred from homology"/>
<dbReference type="SUPFAM" id="SSF81301">
    <property type="entry name" value="Nucleotidyltransferase"/>
    <property type="match status" value="2"/>
</dbReference>
<dbReference type="HAMAP" id="MF_00802">
    <property type="entry name" value="GlnE"/>
    <property type="match status" value="1"/>
</dbReference>
<dbReference type="GO" id="GO:0008882">
    <property type="term" value="F:[glutamate-ammonia-ligase] adenylyltransferase activity"/>
    <property type="evidence" value="ECO:0007669"/>
    <property type="project" value="InterPro"/>
</dbReference>
<dbReference type="FunFam" id="3.30.460.10:FF:000009">
    <property type="entry name" value="Bifunctional glutamine synthetase adenylyltransferase/adenylyl-removing enzyme"/>
    <property type="match status" value="1"/>
</dbReference>
<feature type="domain" description="Glutamate-ammonia ligase adenylyltransferase repeated" evidence="7">
    <location>
        <begin position="552"/>
        <end position="806"/>
    </location>
</feature>
<dbReference type="PANTHER" id="PTHR30621:SF0">
    <property type="entry name" value="BIFUNCTIONAL GLUTAMINE SYNTHETASE ADENYLYLTRANSFERASE_ADENYLYL-REMOVING ENZYME"/>
    <property type="match status" value="1"/>
</dbReference>
<dbReference type="PANTHER" id="PTHR30621">
    <property type="entry name" value="GLUTAMINE SYNTHETASE ADENYLYLTRANSFERASE"/>
    <property type="match status" value="1"/>
</dbReference>
<evidence type="ECO:0000259" key="7">
    <source>
        <dbReference type="Pfam" id="PF03710"/>
    </source>
</evidence>
<evidence type="ECO:0000256" key="4">
    <source>
        <dbReference type="ARBA" id="ARBA00022840"/>
    </source>
</evidence>
<evidence type="ECO:0000256" key="5">
    <source>
        <dbReference type="ARBA" id="ARBA00022842"/>
    </source>
</evidence>
<keyword evidence="4" id="KW-0067">ATP-binding</keyword>
<dbReference type="SUPFAM" id="SSF81593">
    <property type="entry name" value="Nucleotidyltransferase substrate binding subunit/domain"/>
    <property type="match status" value="2"/>
</dbReference>
<dbReference type="Gene3D" id="1.10.4050.10">
    <property type="entry name" value="Glutamine synthase adenylyltransferase GlnE"/>
    <property type="match status" value="1"/>
</dbReference>
<dbReference type="AlphaFoldDB" id="A0A975BVU9"/>
<feature type="domain" description="PII-uridylyltransferase/Glutamine-synthetase adenylyltransferase" evidence="8">
    <location>
        <begin position="843"/>
        <end position="919"/>
    </location>
</feature>
<gene>
    <name evidence="9" type="primary">glnE</name>
    <name evidence="9" type="ORF">dnm_088550</name>
</gene>
<keyword evidence="3" id="KW-0547">Nucleotide-binding</keyword>
<feature type="domain" description="PII-uridylyltransferase/Glutamine-synthetase adenylyltransferase" evidence="8">
    <location>
        <begin position="296"/>
        <end position="435"/>
    </location>
</feature>
<reference evidence="9" key="1">
    <citation type="journal article" date="2021" name="Microb. Physiol.">
        <title>Proteogenomic Insights into the Physiology of Marine, Sulfate-Reducing, Filamentous Desulfonema limicola and Desulfonema magnum.</title>
        <authorList>
            <person name="Schnaars V."/>
            <person name="Wohlbrand L."/>
            <person name="Scheve S."/>
            <person name="Hinrichs C."/>
            <person name="Reinhardt R."/>
            <person name="Rabus R."/>
        </authorList>
    </citation>
    <scope>NUCLEOTIDE SEQUENCE</scope>
    <source>
        <strain evidence="9">4be13</strain>
    </source>
</reference>
<dbReference type="FunFam" id="1.20.120.330:FF:000005">
    <property type="entry name" value="Bifunctional glutamine synthetase adenylyltransferase/adenylyl-removing enzyme"/>
    <property type="match status" value="1"/>
</dbReference>
<dbReference type="InterPro" id="IPR043519">
    <property type="entry name" value="NT_sf"/>
</dbReference>
<dbReference type="Gene3D" id="1.20.120.1510">
    <property type="match status" value="1"/>
</dbReference>
<dbReference type="RefSeq" id="WP_207679994.1">
    <property type="nucleotide sequence ID" value="NZ_CP061800.1"/>
</dbReference>
<dbReference type="Proteomes" id="UP000663722">
    <property type="component" value="Chromosome"/>
</dbReference>
<dbReference type="Gene3D" id="1.20.120.330">
    <property type="entry name" value="Nucleotidyltransferases domain 2"/>
    <property type="match status" value="2"/>
</dbReference>
<organism evidence="9 10">
    <name type="scientific">Desulfonema magnum</name>
    <dbReference type="NCBI Taxonomy" id="45655"/>
    <lineage>
        <taxon>Bacteria</taxon>
        <taxon>Pseudomonadati</taxon>
        <taxon>Thermodesulfobacteriota</taxon>
        <taxon>Desulfobacteria</taxon>
        <taxon>Desulfobacterales</taxon>
        <taxon>Desulfococcaceae</taxon>
        <taxon>Desulfonema</taxon>
    </lineage>
</organism>
<evidence type="ECO:0000256" key="3">
    <source>
        <dbReference type="ARBA" id="ARBA00022741"/>
    </source>
</evidence>
<evidence type="ECO:0000313" key="9">
    <source>
        <dbReference type="EMBL" id="QTA92765.1"/>
    </source>
</evidence>
<evidence type="ECO:0000256" key="1">
    <source>
        <dbReference type="ARBA" id="ARBA00022679"/>
    </source>
</evidence>
<dbReference type="GO" id="GO:0000820">
    <property type="term" value="P:regulation of glutamine family amino acid metabolic process"/>
    <property type="evidence" value="ECO:0007669"/>
    <property type="project" value="TreeGrafter"/>
</dbReference>
<keyword evidence="6" id="KW-0511">Multifunctional enzyme</keyword>
<dbReference type="Pfam" id="PF03710">
    <property type="entry name" value="GlnE"/>
    <property type="match status" value="2"/>
</dbReference>
<protein>
    <submittedName>
        <fullName evidence="9">Bifunctional glutamine synthetase adenylyltransferase/adenylyl-removing enzyme</fullName>
    </submittedName>
</protein>
<dbReference type="InterPro" id="IPR023057">
    <property type="entry name" value="GlnE"/>
</dbReference>
<dbReference type="InterPro" id="IPR013546">
    <property type="entry name" value="PII_UdlTrfase/GS_AdlTrfase"/>
</dbReference>
<sequence>MTNDKWDEFCVVIGEAGISSPDDPEMTAELERVFAFSDFVTRSCIRNPELLEDLIKSGDLKKTYTAEEYDNKLKAMLSGTEDEANLGRVLRCVRRREMVRIACRDLSGRADLSETMADLSAFAEACIEHALSFLYEWECSKFGVPTGTDGSQQYLVVLGMGKLGAYELNFSSDIDLIFAYSEPGETIGGPACVTNEEFFVRLCRRLLNVLGATSADGIVFRTDMGLRPYGESGPLVMNFDAMETYYQMQGREWERYAWIKARVVAGDKIAGAGLLKSLNPFIYRRYLDFGVFESLREMKQKISLEVRRKGMKDNIKLGPGGIREIEFFGQIFQLIRGGVVHSLQERGIQNILRILVRENHIEQNVCDELEAAYIFLRNTEHRLQEFSDQQTHQLPSDAPGQERLSGAMGFSDREAFASHLETHMENVHRHFNTLLETKASEKGDEKTENDLEAVWLNLTEQEHSREVIKAAGFENPDEVLQLLNHLHDDLDTVTITREGRERIDKLVPLILRQISMSEPSAPGLNRIIELIKTVKKRTSYISLLLENPAALNHLIRLANSSSWIMSLLARHPVLLDELLDSRTLYVPPGRPELENEIRHRLEQISPDDLEWHMEELRIFKQTNTLRVAAADITEALPLMRVSDHLSSIAETVLNKVVELAWNHLVEIHGEPTCYLGQDTFERGFAVIAYGKLGGLELGYDSDLDLVFLHAGTDDQTIGGKRPTENSHFFGRLGQRVIHILTAPTSAGLLYEADMRLRPSGKSGVLVCHIEGFRDYQFNEAWTWEKQAIIKARAIIGSPRMIRRFEEIRTEVLARPRDKAKLREEVMSMRDTMRKELLKYDPETFDLKQGPGGMVDIEFLVQYLVLLKSHEHPELLEWTDNVRLIGTLAKTGIIDDITAYFLRKAYLTYRTVGHRLSLRKRPAKVPESQFRELREKVKEIYGKILQQQSL</sequence>
<dbReference type="Pfam" id="PF08335">
    <property type="entry name" value="GlnD_UR_UTase"/>
    <property type="match status" value="2"/>
</dbReference>
<evidence type="ECO:0000256" key="2">
    <source>
        <dbReference type="ARBA" id="ARBA00022695"/>
    </source>
</evidence>
<dbReference type="EMBL" id="CP061800">
    <property type="protein sequence ID" value="QTA92765.1"/>
    <property type="molecule type" value="Genomic_DNA"/>
</dbReference>
<keyword evidence="2 9" id="KW-0548">Nucleotidyltransferase</keyword>
<dbReference type="GO" id="GO:0005524">
    <property type="term" value="F:ATP binding"/>
    <property type="evidence" value="ECO:0007669"/>
    <property type="project" value="UniProtKB-KW"/>
</dbReference>
<evidence type="ECO:0000313" key="10">
    <source>
        <dbReference type="Proteomes" id="UP000663722"/>
    </source>
</evidence>
<dbReference type="InterPro" id="IPR005190">
    <property type="entry name" value="GlnE_rpt_dom"/>
</dbReference>
<dbReference type="Gene3D" id="3.30.460.10">
    <property type="entry name" value="Beta Polymerase, domain 2"/>
    <property type="match status" value="2"/>
</dbReference>
<dbReference type="KEGG" id="dmm:dnm_088550"/>